<evidence type="ECO:0000259" key="1">
    <source>
        <dbReference type="PROSITE" id="PS50851"/>
    </source>
</evidence>
<dbReference type="SMART" id="SM00260">
    <property type="entry name" value="CheW"/>
    <property type="match status" value="1"/>
</dbReference>
<dbReference type="RefSeq" id="WP_188635763.1">
    <property type="nucleotide sequence ID" value="NZ_BMNN01000002.1"/>
</dbReference>
<proteinExistence type="predicted"/>
<comment type="caution">
    <text evidence="2">The sequence shown here is derived from an EMBL/GenBank/DDBJ whole genome shotgun (WGS) entry which is preliminary data.</text>
</comment>
<dbReference type="PROSITE" id="PS50851">
    <property type="entry name" value="CHEW"/>
    <property type="match status" value="1"/>
</dbReference>
<protein>
    <recommendedName>
        <fullName evidence="1">CheW-like domain-containing protein</fullName>
    </recommendedName>
</protein>
<dbReference type="EMBL" id="BMNN01000002">
    <property type="protein sequence ID" value="GGI97278.1"/>
    <property type="molecule type" value="Genomic_DNA"/>
</dbReference>
<evidence type="ECO:0000313" key="2">
    <source>
        <dbReference type="EMBL" id="GGI97278.1"/>
    </source>
</evidence>
<dbReference type="Pfam" id="PF01584">
    <property type="entry name" value="CheW"/>
    <property type="match status" value="1"/>
</dbReference>
<dbReference type="SUPFAM" id="SSF50341">
    <property type="entry name" value="CheW-like"/>
    <property type="match status" value="1"/>
</dbReference>
<dbReference type="PIRSF" id="PIRSF020479">
    <property type="entry name" value="UCP020479_CheW"/>
    <property type="match status" value="1"/>
</dbReference>
<dbReference type="Proteomes" id="UP000633263">
    <property type="component" value="Unassembled WGS sequence"/>
</dbReference>
<gene>
    <name evidence="2" type="ORF">GCM10009083_12530</name>
</gene>
<dbReference type="InterPro" id="IPR002545">
    <property type="entry name" value="CheW-lke_dom"/>
</dbReference>
<name>A0ABQ2CN89_9GAMM</name>
<dbReference type="InterPro" id="IPR036061">
    <property type="entry name" value="CheW-like_dom_sf"/>
</dbReference>
<keyword evidence="3" id="KW-1185">Reference proteome</keyword>
<dbReference type="InterPro" id="IPR014506">
    <property type="entry name" value="UCP020479_CheW"/>
</dbReference>
<reference evidence="3" key="1">
    <citation type="journal article" date="2019" name="Int. J. Syst. Evol. Microbiol.">
        <title>The Global Catalogue of Microorganisms (GCM) 10K type strain sequencing project: providing services to taxonomists for standard genome sequencing and annotation.</title>
        <authorList>
            <consortium name="The Broad Institute Genomics Platform"/>
            <consortium name="The Broad Institute Genome Sequencing Center for Infectious Disease"/>
            <person name="Wu L."/>
            <person name="Ma J."/>
        </authorList>
    </citation>
    <scope>NUCLEOTIDE SEQUENCE [LARGE SCALE GENOMIC DNA]</scope>
    <source>
        <strain evidence="3">JCM 11590</strain>
    </source>
</reference>
<organism evidence="2 3">
    <name type="scientific">Halopseudomonas pertucinogena</name>
    <dbReference type="NCBI Taxonomy" id="86175"/>
    <lineage>
        <taxon>Bacteria</taxon>
        <taxon>Pseudomonadati</taxon>
        <taxon>Pseudomonadota</taxon>
        <taxon>Gammaproteobacteria</taxon>
        <taxon>Pseudomonadales</taxon>
        <taxon>Pseudomonadaceae</taxon>
        <taxon>Halopseudomonas</taxon>
    </lineage>
</organism>
<feature type="domain" description="CheW-like" evidence="1">
    <location>
        <begin position="81"/>
        <end position="218"/>
    </location>
</feature>
<accession>A0ABQ2CN89</accession>
<dbReference type="CDD" id="cd00588">
    <property type="entry name" value="CheW_like"/>
    <property type="match status" value="1"/>
</dbReference>
<evidence type="ECO:0000313" key="3">
    <source>
        <dbReference type="Proteomes" id="UP000633263"/>
    </source>
</evidence>
<sequence length="220" mass="23856">MSDSLPVQHFVPEQTIQCYLDALLQDAAAELALAESVAAAPEPVSAPAPEREPVAVEVPAAALQPPSEPPAVEQPGWRSAPFEALLFDVGGLTLAVPLVSLGSIHRLDGAITPLFGQPDWFLGLLPTERGNLKVLDTARWVMPERYQPALRDTISFVISVQGHDWGMAVHGVSESIRLRPEQVKWRSGQGRRPWLAGTVIEHMCALLDVEALAAMIKRGR</sequence>